<accession>A0AAD6W2W7</accession>
<protein>
    <submittedName>
        <fullName evidence="1">Uncharacterized protein</fullName>
    </submittedName>
</protein>
<sequence>MATFRSKKTKHFLKTNQPYTCRPEMGPNQTKLKLHKNQNFAVSKPKISNKDHVLITLPCVAALPPPTTMKEGATGTTTNATRRSRVVGFKQSFSI</sequence>
<gene>
    <name evidence="1" type="ORF">NC653_013664</name>
</gene>
<comment type="caution">
    <text evidence="1">The sequence shown here is derived from an EMBL/GenBank/DDBJ whole genome shotgun (WGS) entry which is preliminary data.</text>
</comment>
<proteinExistence type="predicted"/>
<evidence type="ECO:0000313" key="1">
    <source>
        <dbReference type="EMBL" id="KAJ6997157.1"/>
    </source>
</evidence>
<keyword evidence="2" id="KW-1185">Reference proteome</keyword>
<dbReference type="AlphaFoldDB" id="A0AAD6W2W7"/>
<organism evidence="1 2">
    <name type="scientific">Populus alba x Populus x berolinensis</name>
    <dbReference type="NCBI Taxonomy" id="444605"/>
    <lineage>
        <taxon>Eukaryota</taxon>
        <taxon>Viridiplantae</taxon>
        <taxon>Streptophyta</taxon>
        <taxon>Embryophyta</taxon>
        <taxon>Tracheophyta</taxon>
        <taxon>Spermatophyta</taxon>
        <taxon>Magnoliopsida</taxon>
        <taxon>eudicotyledons</taxon>
        <taxon>Gunneridae</taxon>
        <taxon>Pentapetalae</taxon>
        <taxon>rosids</taxon>
        <taxon>fabids</taxon>
        <taxon>Malpighiales</taxon>
        <taxon>Salicaceae</taxon>
        <taxon>Saliceae</taxon>
        <taxon>Populus</taxon>
    </lineage>
</organism>
<dbReference type="Proteomes" id="UP001164929">
    <property type="component" value="Chromosome 5"/>
</dbReference>
<evidence type="ECO:0000313" key="2">
    <source>
        <dbReference type="Proteomes" id="UP001164929"/>
    </source>
</evidence>
<name>A0AAD6W2W7_9ROSI</name>
<dbReference type="EMBL" id="JAQIZT010000005">
    <property type="protein sequence ID" value="KAJ6997157.1"/>
    <property type="molecule type" value="Genomic_DNA"/>
</dbReference>
<reference evidence="1" key="1">
    <citation type="journal article" date="2023" name="Mol. Ecol. Resour.">
        <title>Chromosome-level genome assembly of a triploid poplar Populus alba 'Berolinensis'.</title>
        <authorList>
            <person name="Chen S."/>
            <person name="Yu Y."/>
            <person name="Wang X."/>
            <person name="Wang S."/>
            <person name="Zhang T."/>
            <person name="Zhou Y."/>
            <person name="He R."/>
            <person name="Meng N."/>
            <person name="Wang Y."/>
            <person name="Liu W."/>
            <person name="Liu Z."/>
            <person name="Liu J."/>
            <person name="Guo Q."/>
            <person name="Huang H."/>
            <person name="Sederoff R.R."/>
            <person name="Wang G."/>
            <person name="Qu G."/>
            <person name="Chen S."/>
        </authorList>
    </citation>
    <scope>NUCLEOTIDE SEQUENCE</scope>
    <source>
        <strain evidence="1">SC-2020</strain>
    </source>
</reference>